<dbReference type="SUPFAM" id="SSF54695">
    <property type="entry name" value="POZ domain"/>
    <property type="match status" value="1"/>
</dbReference>
<evidence type="ECO:0000313" key="3">
    <source>
        <dbReference type="Proteomes" id="UP000499080"/>
    </source>
</evidence>
<dbReference type="InterPro" id="IPR000210">
    <property type="entry name" value="BTB/POZ_dom"/>
</dbReference>
<feature type="domain" description="BTB" evidence="1">
    <location>
        <begin position="61"/>
        <end position="124"/>
    </location>
</feature>
<dbReference type="Gene3D" id="3.30.710.10">
    <property type="entry name" value="Potassium Channel Kv1.1, Chain A"/>
    <property type="match status" value="1"/>
</dbReference>
<protein>
    <submittedName>
        <fullName evidence="2">TD and POZ domain-containing protein 1</fullName>
    </submittedName>
</protein>
<dbReference type="AlphaFoldDB" id="A0A4Y2HPB1"/>
<dbReference type="CDD" id="cd18186">
    <property type="entry name" value="BTB_POZ_ZBTB_KLHL-like"/>
    <property type="match status" value="1"/>
</dbReference>
<keyword evidence="3" id="KW-1185">Reference proteome</keyword>
<dbReference type="Gene3D" id="1.25.40.420">
    <property type="match status" value="1"/>
</dbReference>
<sequence length="218" mass="24980">MLNFYVYQATACALLLAYFLLYPSSDISDSNDHEIRIQISDLRMIDLCESMSVLHQNGLFSDLTIVVEDEFKVHKSILSARSEVFHQMLESQKDLDRIVVEGMSKKAMSQMLFFIYTGHTEELSVETAVELFLAADKYKLSLLKKLCSDIMVQNLNMDNVIEFLSLSSKHYDENLQKASVDFIVASILAVREHSKWLEFIETHPKLVDQVIESLASKK</sequence>
<dbReference type="Pfam" id="PF00651">
    <property type="entry name" value="BTB"/>
    <property type="match status" value="1"/>
</dbReference>
<dbReference type="PANTHER" id="PTHR24413">
    <property type="entry name" value="SPECKLE-TYPE POZ PROTEIN"/>
    <property type="match status" value="1"/>
</dbReference>
<dbReference type="OrthoDB" id="6359816at2759"/>
<proteinExistence type="predicted"/>
<dbReference type="Proteomes" id="UP000499080">
    <property type="component" value="Unassembled WGS sequence"/>
</dbReference>
<organism evidence="2 3">
    <name type="scientific">Araneus ventricosus</name>
    <name type="common">Orbweaver spider</name>
    <name type="synonym">Epeira ventricosa</name>
    <dbReference type="NCBI Taxonomy" id="182803"/>
    <lineage>
        <taxon>Eukaryota</taxon>
        <taxon>Metazoa</taxon>
        <taxon>Ecdysozoa</taxon>
        <taxon>Arthropoda</taxon>
        <taxon>Chelicerata</taxon>
        <taxon>Arachnida</taxon>
        <taxon>Araneae</taxon>
        <taxon>Araneomorphae</taxon>
        <taxon>Entelegynae</taxon>
        <taxon>Araneoidea</taxon>
        <taxon>Araneidae</taxon>
        <taxon>Araneus</taxon>
    </lineage>
</organism>
<evidence type="ECO:0000313" key="2">
    <source>
        <dbReference type="EMBL" id="GBM67090.1"/>
    </source>
</evidence>
<dbReference type="PROSITE" id="PS50097">
    <property type="entry name" value="BTB"/>
    <property type="match status" value="1"/>
</dbReference>
<dbReference type="InterPro" id="IPR011333">
    <property type="entry name" value="SKP1/BTB/POZ_sf"/>
</dbReference>
<dbReference type="EMBL" id="BGPR01002060">
    <property type="protein sequence ID" value="GBM67090.1"/>
    <property type="molecule type" value="Genomic_DNA"/>
</dbReference>
<reference evidence="2 3" key="1">
    <citation type="journal article" date="2019" name="Sci. Rep.">
        <title>Orb-weaving spider Araneus ventricosus genome elucidates the spidroin gene catalogue.</title>
        <authorList>
            <person name="Kono N."/>
            <person name="Nakamura H."/>
            <person name="Ohtoshi R."/>
            <person name="Moran D.A.P."/>
            <person name="Shinohara A."/>
            <person name="Yoshida Y."/>
            <person name="Fujiwara M."/>
            <person name="Mori M."/>
            <person name="Tomita M."/>
            <person name="Arakawa K."/>
        </authorList>
    </citation>
    <scope>NUCLEOTIDE SEQUENCE [LARGE SCALE GENOMIC DNA]</scope>
</reference>
<comment type="caution">
    <text evidence="2">The sequence shown here is derived from an EMBL/GenBank/DDBJ whole genome shotgun (WGS) entry which is preliminary data.</text>
</comment>
<accession>A0A4Y2HPB1</accession>
<evidence type="ECO:0000259" key="1">
    <source>
        <dbReference type="PROSITE" id="PS50097"/>
    </source>
</evidence>
<name>A0A4Y2HPB1_ARAVE</name>
<gene>
    <name evidence="2" type="primary">Tdpoz1_26</name>
    <name evidence="2" type="ORF">AVEN_74827_1</name>
</gene>
<dbReference type="SMART" id="SM00225">
    <property type="entry name" value="BTB"/>
    <property type="match status" value="1"/>
</dbReference>